<gene>
    <name evidence="1" type="ORF">UFOPK2579_02016</name>
</gene>
<proteinExistence type="predicted"/>
<dbReference type="EMBL" id="CAEZXR010000266">
    <property type="protein sequence ID" value="CAB4721563.1"/>
    <property type="molecule type" value="Genomic_DNA"/>
</dbReference>
<protein>
    <submittedName>
        <fullName evidence="1">Unannotated protein</fullName>
    </submittedName>
</protein>
<accession>A0A6J6RHM6</accession>
<evidence type="ECO:0000313" key="1">
    <source>
        <dbReference type="EMBL" id="CAB4721563.1"/>
    </source>
</evidence>
<sequence>MTPRLIPATSATGMLTIRAITAPAMARSRRLGPKESAEVKPCVGWVRIAENAESAPAIAHASPDIRPEKMPAIRAASGFAAEARMARPCLL</sequence>
<name>A0A6J6RHM6_9ZZZZ</name>
<dbReference type="AlphaFoldDB" id="A0A6J6RHM6"/>
<reference evidence="1" key="1">
    <citation type="submission" date="2020-05" db="EMBL/GenBank/DDBJ databases">
        <authorList>
            <person name="Chiriac C."/>
            <person name="Salcher M."/>
            <person name="Ghai R."/>
            <person name="Kavagutti S V."/>
        </authorList>
    </citation>
    <scope>NUCLEOTIDE SEQUENCE</scope>
</reference>
<organism evidence="1">
    <name type="scientific">freshwater metagenome</name>
    <dbReference type="NCBI Taxonomy" id="449393"/>
    <lineage>
        <taxon>unclassified sequences</taxon>
        <taxon>metagenomes</taxon>
        <taxon>ecological metagenomes</taxon>
    </lineage>
</organism>